<evidence type="ECO:0000313" key="5">
    <source>
        <dbReference type="EMBL" id="BBX98650.1"/>
    </source>
</evidence>
<dbReference type="PANTHER" id="PTHR42689">
    <property type="entry name" value="ACETYL-COA ACYLTRANSFERASE FADA2 (3-KETOACYL-COA THIOLASE) (BETA-KETOTHIOLASE)-RELATED"/>
    <property type="match status" value="1"/>
</dbReference>
<dbReference type="Pfam" id="PF00108">
    <property type="entry name" value="Thiolase_N"/>
    <property type="match status" value="1"/>
</dbReference>
<dbReference type="AlphaFoldDB" id="A0A1X1Y898"/>
<keyword evidence="2 4" id="KW-0808">Transferase</keyword>
<protein>
    <submittedName>
        <fullName evidence="5">Acetyl-CoA acetyltransferase</fullName>
    </submittedName>
</protein>
<dbReference type="SUPFAM" id="SSF53901">
    <property type="entry name" value="Thiolase-like"/>
    <property type="match status" value="2"/>
</dbReference>
<dbReference type="STRING" id="169765.AWC15_20400"/>
<dbReference type="InterPro" id="IPR002155">
    <property type="entry name" value="Thiolase"/>
</dbReference>
<dbReference type="FunFam" id="3.40.47.10:FF:000062">
    <property type="entry name" value="Acetyl-CoA acetyltransferase FadA2"/>
    <property type="match status" value="1"/>
</dbReference>
<dbReference type="InterPro" id="IPR020610">
    <property type="entry name" value="Thiolase_AS"/>
</dbReference>
<dbReference type="InterPro" id="IPR050521">
    <property type="entry name" value="3-ketoacyl-CoA_Thiolase"/>
</dbReference>
<evidence type="ECO:0000256" key="2">
    <source>
        <dbReference type="ARBA" id="ARBA00022679"/>
    </source>
</evidence>
<dbReference type="NCBIfam" id="TIGR01930">
    <property type="entry name" value="AcCoA-C-Actrans"/>
    <property type="match status" value="1"/>
</dbReference>
<keyword evidence="3 4" id="KW-0012">Acyltransferase</keyword>
<dbReference type="PANTHER" id="PTHR42689:SF1">
    <property type="entry name" value="ACETYL-COA ACYLTRANSFERASE FADA2 (3-KETOACYL-COA THIOLASE) (BETA-KETOTHIOLASE)-RELATED"/>
    <property type="match status" value="1"/>
</dbReference>
<dbReference type="Pfam" id="PF02803">
    <property type="entry name" value="Thiolase_C"/>
    <property type="match status" value="1"/>
</dbReference>
<gene>
    <name evidence="5" type="primary">fadA2</name>
    <name evidence="5" type="ORF">MLAC_39440</name>
</gene>
<evidence type="ECO:0000256" key="3">
    <source>
        <dbReference type="ARBA" id="ARBA00023315"/>
    </source>
</evidence>
<evidence type="ECO:0000256" key="1">
    <source>
        <dbReference type="ARBA" id="ARBA00010982"/>
    </source>
</evidence>
<dbReference type="EMBL" id="AP022581">
    <property type="protein sequence ID" value="BBX98650.1"/>
    <property type="molecule type" value="Genomic_DNA"/>
</dbReference>
<dbReference type="InterPro" id="IPR020616">
    <property type="entry name" value="Thiolase_N"/>
</dbReference>
<keyword evidence="6" id="KW-1185">Reference proteome</keyword>
<dbReference type="NCBIfam" id="NF006740">
    <property type="entry name" value="PRK09268.1"/>
    <property type="match status" value="1"/>
</dbReference>
<comment type="similarity">
    <text evidence="1 4">Belongs to the thiolase-like superfamily. Thiolase family.</text>
</comment>
<dbReference type="GO" id="GO:0016747">
    <property type="term" value="F:acyltransferase activity, transferring groups other than amino-acyl groups"/>
    <property type="evidence" value="ECO:0007669"/>
    <property type="project" value="InterPro"/>
</dbReference>
<dbReference type="KEGG" id="mlj:MLAC_39440"/>
<dbReference type="GO" id="GO:0005829">
    <property type="term" value="C:cytosol"/>
    <property type="evidence" value="ECO:0007669"/>
    <property type="project" value="TreeGrafter"/>
</dbReference>
<dbReference type="InterPro" id="IPR020617">
    <property type="entry name" value="Thiolase_C"/>
</dbReference>
<dbReference type="PIRSF" id="PIRSF000429">
    <property type="entry name" value="Ac-CoA_Ac_transf"/>
    <property type="match status" value="1"/>
</dbReference>
<dbReference type="Gene3D" id="3.40.47.10">
    <property type="match status" value="1"/>
</dbReference>
<name>A0A1X1Y898_9MYCO</name>
<organism evidence="5 6">
    <name type="scientific">Mycobacterium lacus</name>
    <dbReference type="NCBI Taxonomy" id="169765"/>
    <lineage>
        <taxon>Bacteria</taxon>
        <taxon>Bacillati</taxon>
        <taxon>Actinomycetota</taxon>
        <taxon>Actinomycetes</taxon>
        <taxon>Mycobacteriales</taxon>
        <taxon>Mycobacteriaceae</taxon>
        <taxon>Mycobacterium</taxon>
    </lineage>
</organism>
<sequence>MAPASSEPRRRVAVLGGNRIPFARSDRAYAEASNYDMFTAVLSGLLDRFGLAGQRLGMVVGGAVLKHSRDFNLMRECVLGSELSPDTPAVDLQQACGTGLQAAIVAADGIAAGRFDVAAAGGVDTTSDAPIALGDDLRRTLLKLRRSKSNVQRLKLVGTLPANLGIAIPANSEPRTGLSMGEHAAITAKQMGIKRVDQDQLAVASHRNMADAYDRGFFDDLITPFLGLYRDDNLRPDASVEKLAALRPVFGVKAGDATMTAGNSTPLTDGASVALLATEQWAADHSLTPLAYFVDAETAAVDYVNGNDGLLMAPTYAVPRLLARNGLSLQDFDFYEIHEAFASVVLAHLQAWESEEYCKERLGLDAALGSIDRSKLNVNGSSLAAGHPFAATGGRILAQTAKQIAEKKAEQKAGKPVRGLISICAAGGQGVAAILEA</sequence>
<dbReference type="PROSITE" id="PS00099">
    <property type="entry name" value="THIOLASE_3"/>
    <property type="match status" value="1"/>
</dbReference>
<accession>A0A1X1Y898</accession>
<evidence type="ECO:0000313" key="6">
    <source>
        <dbReference type="Proteomes" id="UP000466396"/>
    </source>
</evidence>
<dbReference type="Proteomes" id="UP000466396">
    <property type="component" value="Chromosome"/>
</dbReference>
<proteinExistence type="inferred from homology"/>
<dbReference type="RefSeq" id="WP_085159951.1">
    <property type="nucleotide sequence ID" value="NZ_AP022581.1"/>
</dbReference>
<dbReference type="InterPro" id="IPR016039">
    <property type="entry name" value="Thiolase-like"/>
</dbReference>
<dbReference type="CDD" id="cd00751">
    <property type="entry name" value="thiolase"/>
    <property type="match status" value="1"/>
</dbReference>
<reference evidence="5 6" key="1">
    <citation type="journal article" date="2019" name="Emerg. Microbes Infect.">
        <title>Comprehensive subspecies identification of 175 nontuberculous mycobacteria species based on 7547 genomic profiles.</title>
        <authorList>
            <person name="Matsumoto Y."/>
            <person name="Kinjo T."/>
            <person name="Motooka D."/>
            <person name="Nabeya D."/>
            <person name="Jung N."/>
            <person name="Uechi K."/>
            <person name="Horii T."/>
            <person name="Iida T."/>
            <person name="Fujita J."/>
            <person name="Nakamura S."/>
        </authorList>
    </citation>
    <scope>NUCLEOTIDE SEQUENCE [LARGE SCALE GENOMIC DNA]</scope>
    <source>
        <strain evidence="5 6">JCM 15657</strain>
    </source>
</reference>
<evidence type="ECO:0000256" key="4">
    <source>
        <dbReference type="RuleBase" id="RU003557"/>
    </source>
</evidence>
<dbReference type="OrthoDB" id="1402717at2"/>